<evidence type="ECO:0000256" key="3">
    <source>
        <dbReference type="ARBA" id="ARBA00023186"/>
    </source>
</evidence>
<dbReference type="PANTHER" id="PTHR12425">
    <property type="entry name" value="SYNEMBRYN"/>
    <property type="match status" value="1"/>
</dbReference>
<accession>A0A7S1BQP5</accession>
<keyword evidence="2" id="KW-0344">Guanine-nucleotide releasing factor</keyword>
<dbReference type="GO" id="GO:0007186">
    <property type="term" value="P:G protein-coupled receptor signaling pathway"/>
    <property type="evidence" value="ECO:0007669"/>
    <property type="project" value="TreeGrafter"/>
</dbReference>
<gene>
    <name evidence="4" type="ORF">CHYS00102_LOCUS20027</name>
</gene>
<dbReference type="PANTHER" id="PTHR12425:SF5">
    <property type="entry name" value="SYNEMBRYN"/>
    <property type="match status" value="1"/>
</dbReference>
<dbReference type="GO" id="GO:0005737">
    <property type="term" value="C:cytoplasm"/>
    <property type="evidence" value="ECO:0007669"/>
    <property type="project" value="TreeGrafter"/>
</dbReference>
<dbReference type="Pfam" id="PF10165">
    <property type="entry name" value="Ric8"/>
    <property type="match status" value="1"/>
</dbReference>
<sequence>MIESELFTASRLLSEFLDDLSEISYGRKNTADEAENKKGDTPLITIFGGGKNDGRSELSKKDDEKPLACWTNSLRNWNDAIMSNNFNTTSPLKFIRSGTKPVLTSEALSSLQHILSLDDDCKQELQTAGLDITEILHQVLFSSCVLIQCTGKPSQSVSVSSATSTGAFPSPSAVSPLSTLPSLVARFNLARFFLPKAVHVTPSLPSGGNCALASLAFHSLLGSLIRANAPEKQDFYSLSDAFDYVNETETSRYASIVSLLCSDEVLLSFDVASTLVKMLHFCVALVKVPTLDYLHSTGDGMGLVQCLVTLLAYLIYSNPVTCNRYQEQKWGELRSGVVVEILRFMYTLNFNHSSELLETSSCNIAGADEETMTHLGVILCEMLQFPNANIYLYEIKLGVVKLLMDLPEGYSFYLLLNGGIDPLVDILTLQLLFNTIEGAPISSEWNHRSGTNGNDASVALLPVLVVLSKLCKANTTICSQVHDRVFPPEEKYEKGGTKEENEKLILEKCPDFSTATFYGTLQDMLIKLMTSTDSNIKRTTSELLWILCNENKDMFVEKTGFGNAIYTLCLKGLISMPKSQ</sequence>
<proteinExistence type="inferred from homology"/>
<protein>
    <submittedName>
        <fullName evidence="4">Uncharacterized protein</fullName>
    </submittedName>
</protein>
<dbReference type="GO" id="GO:0001965">
    <property type="term" value="F:G-protein alpha-subunit binding"/>
    <property type="evidence" value="ECO:0007669"/>
    <property type="project" value="TreeGrafter"/>
</dbReference>
<dbReference type="EMBL" id="HBFR01027692">
    <property type="protein sequence ID" value="CAD8892818.1"/>
    <property type="molecule type" value="Transcribed_RNA"/>
</dbReference>
<dbReference type="InterPro" id="IPR019318">
    <property type="entry name" value="Gua_nucleotide_exch_fac_Ric8"/>
</dbReference>
<name>A0A7S1BQP5_9STRA</name>
<organism evidence="4">
    <name type="scientific">Corethron hystrix</name>
    <dbReference type="NCBI Taxonomy" id="216773"/>
    <lineage>
        <taxon>Eukaryota</taxon>
        <taxon>Sar</taxon>
        <taxon>Stramenopiles</taxon>
        <taxon>Ochrophyta</taxon>
        <taxon>Bacillariophyta</taxon>
        <taxon>Coscinodiscophyceae</taxon>
        <taxon>Corethrophycidae</taxon>
        <taxon>Corethrales</taxon>
        <taxon>Corethraceae</taxon>
        <taxon>Corethron</taxon>
    </lineage>
</organism>
<evidence type="ECO:0000313" key="4">
    <source>
        <dbReference type="EMBL" id="CAD8892818.1"/>
    </source>
</evidence>
<reference evidence="4" key="1">
    <citation type="submission" date="2021-01" db="EMBL/GenBank/DDBJ databases">
        <authorList>
            <person name="Corre E."/>
            <person name="Pelletier E."/>
            <person name="Niang G."/>
            <person name="Scheremetjew M."/>
            <person name="Finn R."/>
            <person name="Kale V."/>
            <person name="Holt S."/>
            <person name="Cochrane G."/>
            <person name="Meng A."/>
            <person name="Brown T."/>
            <person name="Cohen L."/>
        </authorList>
    </citation>
    <scope>NUCLEOTIDE SEQUENCE</scope>
    <source>
        <strain evidence="4">308</strain>
    </source>
</reference>
<dbReference type="AlphaFoldDB" id="A0A7S1BQP5"/>
<dbReference type="GO" id="GO:0005085">
    <property type="term" value="F:guanyl-nucleotide exchange factor activity"/>
    <property type="evidence" value="ECO:0007669"/>
    <property type="project" value="UniProtKB-KW"/>
</dbReference>
<keyword evidence="3" id="KW-0143">Chaperone</keyword>
<evidence type="ECO:0000256" key="1">
    <source>
        <dbReference type="ARBA" id="ARBA00009049"/>
    </source>
</evidence>
<evidence type="ECO:0000256" key="2">
    <source>
        <dbReference type="ARBA" id="ARBA00022658"/>
    </source>
</evidence>
<comment type="similarity">
    <text evidence="1">Belongs to the synembryn family.</text>
</comment>